<organism evidence="1 2">
    <name type="scientific">Dreissena polymorpha</name>
    <name type="common">Zebra mussel</name>
    <name type="synonym">Mytilus polymorpha</name>
    <dbReference type="NCBI Taxonomy" id="45954"/>
    <lineage>
        <taxon>Eukaryota</taxon>
        <taxon>Metazoa</taxon>
        <taxon>Spiralia</taxon>
        <taxon>Lophotrochozoa</taxon>
        <taxon>Mollusca</taxon>
        <taxon>Bivalvia</taxon>
        <taxon>Autobranchia</taxon>
        <taxon>Heteroconchia</taxon>
        <taxon>Euheterodonta</taxon>
        <taxon>Imparidentia</taxon>
        <taxon>Neoheterodontei</taxon>
        <taxon>Myida</taxon>
        <taxon>Dreissenoidea</taxon>
        <taxon>Dreissenidae</taxon>
        <taxon>Dreissena</taxon>
    </lineage>
</organism>
<comment type="caution">
    <text evidence="1">The sequence shown here is derived from an EMBL/GenBank/DDBJ whole genome shotgun (WGS) entry which is preliminary data.</text>
</comment>
<dbReference type="Proteomes" id="UP000828390">
    <property type="component" value="Unassembled WGS sequence"/>
</dbReference>
<accession>A0A9D4GZ92</accession>
<proteinExistence type="predicted"/>
<protein>
    <submittedName>
        <fullName evidence="1">Uncharacterized protein</fullName>
    </submittedName>
</protein>
<sequence length="132" mass="15047">MGAESIESSITEHIDIDLVSISSQKQRKHYLEHGISYLADDSDSEVDIKYFCVDHMKMCDSKAEQYRHSRCHREVATTPRMSASPCLSRNASSNSPTKQVCSTSNRCMPEYRHVDIQKVREARPDSGCEYIN</sequence>
<evidence type="ECO:0000313" key="2">
    <source>
        <dbReference type="Proteomes" id="UP000828390"/>
    </source>
</evidence>
<keyword evidence="2" id="KW-1185">Reference proteome</keyword>
<dbReference type="EMBL" id="JAIWYP010000005">
    <property type="protein sequence ID" value="KAH3824129.1"/>
    <property type="molecule type" value="Genomic_DNA"/>
</dbReference>
<reference evidence="1" key="1">
    <citation type="journal article" date="2019" name="bioRxiv">
        <title>The Genome of the Zebra Mussel, Dreissena polymorpha: A Resource for Invasive Species Research.</title>
        <authorList>
            <person name="McCartney M.A."/>
            <person name="Auch B."/>
            <person name="Kono T."/>
            <person name="Mallez S."/>
            <person name="Zhang Y."/>
            <person name="Obille A."/>
            <person name="Becker A."/>
            <person name="Abrahante J.E."/>
            <person name="Garbe J."/>
            <person name="Badalamenti J.P."/>
            <person name="Herman A."/>
            <person name="Mangelson H."/>
            <person name="Liachko I."/>
            <person name="Sullivan S."/>
            <person name="Sone E.D."/>
            <person name="Koren S."/>
            <person name="Silverstein K.A.T."/>
            <person name="Beckman K.B."/>
            <person name="Gohl D.M."/>
        </authorList>
    </citation>
    <scope>NUCLEOTIDE SEQUENCE</scope>
    <source>
        <strain evidence="1">Duluth1</strain>
        <tissue evidence="1">Whole animal</tissue>
    </source>
</reference>
<name>A0A9D4GZ92_DREPO</name>
<dbReference type="AlphaFoldDB" id="A0A9D4GZ92"/>
<gene>
    <name evidence="1" type="ORF">DPMN_125957</name>
</gene>
<evidence type="ECO:0000313" key="1">
    <source>
        <dbReference type="EMBL" id="KAH3824129.1"/>
    </source>
</evidence>
<reference evidence="1" key="2">
    <citation type="submission" date="2020-11" db="EMBL/GenBank/DDBJ databases">
        <authorList>
            <person name="McCartney M.A."/>
            <person name="Auch B."/>
            <person name="Kono T."/>
            <person name="Mallez S."/>
            <person name="Becker A."/>
            <person name="Gohl D.M."/>
            <person name="Silverstein K.A.T."/>
            <person name="Koren S."/>
            <person name="Bechman K.B."/>
            <person name="Herman A."/>
            <person name="Abrahante J.E."/>
            <person name="Garbe J."/>
        </authorList>
    </citation>
    <scope>NUCLEOTIDE SEQUENCE</scope>
    <source>
        <strain evidence="1">Duluth1</strain>
        <tissue evidence="1">Whole animal</tissue>
    </source>
</reference>